<dbReference type="NCBIfam" id="TIGR02838">
    <property type="entry name" value="spore_V_AC"/>
    <property type="match status" value="1"/>
</dbReference>
<protein>
    <submittedName>
        <fullName evidence="2">Stage V sporulation protein AC</fullName>
    </submittedName>
</protein>
<keyword evidence="1" id="KW-1133">Transmembrane helix</keyword>
<evidence type="ECO:0000313" key="2">
    <source>
        <dbReference type="EMBL" id="OUM21787.1"/>
    </source>
</evidence>
<reference evidence="2 3" key="1">
    <citation type="submission" date="2017-05" db="EMBL/GenBank/DDBJ databases">
        <title>Butyricicoccus porcorum sp. nov. a butyrate-producing bacterium from the swine intestinal tract.</title>
        <authorList>
            <person name="Trachsel J."/>
            <person name="Humphrey S."/>
            <person name="Allen H.K."/>
        </authorList>
    </citation>
    <scope>NUCLEOTIDE SEQUENCE [LARGE SCALE GENOMIC DNA]</scope>
    <source>
        <strain evidence="2">BB10</strain>
    </source>
</reference>
<dbReference type="Proteomes" id="UP000194903">
    <property type="component" value="Unassembled WGS sequence"/>
</dbReference>
<organism evidence="2 3">
    <name type="scientific">Butyricicoccus porcorum</name>
    <dbReference type="NCBI Taxonomy" id="1945634"/>
    <lineage>
        <taxon>Bacteria</taxon>
        <taxon>Bacillati</taxon>
        <taxon>Bacillota</taxon>
        <taxon>Clostridia</taxon>
        <taxon>Eubacteriales</taxon>
        <taxon>Butyricicoccaceae</taxon>
        <taxon>Butyricicoccus</taxon>
    </lineage>
</organism>
<feature type="transmembrane region" description="Helical" evidence="1">
    <location>
        <begin position="58"/>
        <end position="77"/>
    </location>
</feature>
<sequence length="146" mass="15366">MDVTPQEYEQMVREQSRPSPLLRDMVWAFAIGGAICTLGQAILEFWKKTGLNEKDAAAATSITLIGLAALLTGLHLYEKIAKHAGAGTLVPITGFSNSVASPALEFKSEGLILGTAAKMFTIAGPVLVYGIGASIVYGIILVFLGV</sequence>
<feature type="transmembrane region" description="Helical" evidence="1">
    <location>
        <begin position="25"/>
        <end position="46"/>
    </location>
</feature>
<comment type="caution">
    <text evidence="2">The sequence shown here is derived from an EMBL/GenBank/DDBJ whole genome shotgun (WGS) entry which is preliminary data.</text>
</comment>
<dbReference type="InterPro" id="IPR014203">
    <property type="entry name" value="Spore_V_AC"/>
</dbReference>
<name>A0A252F7P4_9FIRM</name>
<dbReference type="EMBL" id="NHOC01000001">
    <property type="protein sequence ID" value="OUM21787.1"/>
    <property type="molecule type" value="Genomic_DNA"/>
</dbReference>
<evidence type="ECO:0000313" key="3">
    <source>
        <dbReference type="Proteomes" id="UP000194903"/>
    </source>
</evidence>
<gene>
    <name evidence="2" type="ORF">CBW42_00740</name>
</gene>
<keyword evidence="1" id="KW-0472">Membrane</keyword>
<dbReference type="Pfam" id="PF03862">
    <property type="entry name" value="SpoVAC_SpoVAEB"/>
    <property type="match status" value="1"/>
</dbReference>
<keyword evidence="3" id="KW-1185">Reference proteome</keyword>
<dbReference type="OrthoDB" id="9797988at2"/>
<dbReference type="InterPro" id="IPR005562">
    <property type="entry name" value="SpoVA"/>
</dbReference>
<feature type="transmembrane region" description="Helical" evidence="1">
    <location>
        <begin position="126"/>
        <end position="144"/>
    </location>
</feature>
<proteinExistence type="predicted"/>
<dbReference type="PANTHER" id="PTHR38450">
    <property type="entry name" value="STAGE V SPORULATION PROTEIN AC-RELATED"/>
    <property type="match status" value="1"/>
</dbReference>
<dbReference type="RefSeq" id="WP_087016768.1">
    <property type="nucleotide sequence ID" value="NZ_CP178353.1"/>
</dbReference>
<keyword evidence="1" id="KW-0812">Transmembrane</keyword>
<dbReference type="AlphaFoldDB" id="A0A252F7P4"/>
<accession>A0A252F7P4</accession>
<dbReference type="PANTHER" id="PTHR38450:SF1">
    <property type="entry name" value="STAGE V SPORULATION PROTEIN AC"/>
    <property type="match status" value="1"/>
</dbReference>
<evidence type="ECO:0000256" key="1">
    <source>
        <dbReference type="SAM" id="Phobius"/>
    </source>
</evidence>